<proteinExistence type="predicted"/>
<accession>A0A0R2HVN9</accession>
<dbReference type="InterPro" id="IPR036412">
    <property type="entry name" value="HAD-like_sf"/>
</dbReference>
<dbReference type="AlphaFoldDB" id="A0A0R2HVN9"/>
<protein>
    <submittedName>
        <fullName evidence="1">Hydrolase, haloacid dehalogenase-like family protein</fullName>
    </submittedName>
</protein>
<comment type="caution">
    <text evidence="1">The sequence shown here is derived from an EMBL/GenBank/DDBJ whole genome shotgun (WGS) entry which is preliminary data.</text>
</comment>
<name>A0A0R2HVN9_CARDV</name>
<dbReference type="NCBIfam" id="TIGR01484">
    <property type="entry name" value="HAD-SF-IIB"/>
    <property type="match status" value="2"/>
</dbReference>
<dbReference type="PROSITE" id="PS01228">
    <property type="entry name" value="COF_1"/>
    <property type="match status" value="1"/>
</dbReference>
<evidence type="ECO:0000313" key="1">
    <source>
        <dbReference type="EMBL" id="KRN54428.1"/>
    </source>
</evidence>
<dbReference type="CDD" id="cd07516">
    <property type="entry name" value="HAD_Pase"/>
    <property type="match status" value="1"/>
</dbReference>
<keyword evidence="1" id="KW-0378">Hydrolase</keyword>
<dbReference type="NCBIfam" id="NF007806">
    <property type="entry name" value="PRK10513.1"/>
    <property type="match status" value="1"/>
</dbReference>
<reference evidence="1 2" key="1">
    <citation type="journal article" date="2015" name="Genome Announc.">
        <title>Expanding the biotechnology potential of lactobacilli through comparative genomics of 213 strains and associated genera.</title>
        <authorList>
            <person name="Sun Z."/>
            <person name="Harris H.M."/>
            <person name="McCann A."/>
            <person name="Guo C."/>
            <person name="Argimon S."/>
            <person name="Zhang W."/>
            <person name="Yang X."/>
            <person name="Jeffery I.B."/>
            <person name="Cooney J.C."/>
            <person name="Kagawa T.F."/>
            <person name="Liu W."/>
            <person name="Song Y."/>
            <person name="Salvetti E."/>
            <person name="Wrobel A."/>
            <person name="Rasinkangas P."/>
            <person name="Parkhill J."/>
            <person name="Rea M.C."/>
            <person name="O'Sullivan O."/>
            <person name="Ritari J."/>
            <person name="Douillard F.P."/>
            <person name="Paul Ross R."/>
            <person name="Yang R."/>
            <person name="Briner A.E."/>
            <person name="Felis G.E."/>
            <person name="de Vos W.M."/>
            <person name="Barrangou R."/>
            <person name="Klaenhammer T.R."/>
            <person name="Caufield P.W."/>
            <person name="Cui Y."/>
            <person name="Zhang H."/>
            <person name="O'Toole P.W."/>
        </authorList>
    </citation>
    <scope>NUCLEOTIDE SEQUENCE [LARGE SCALE GENOMIC DNA]</scope>
    <source>
        <strain evidence="1 2">DSM 20623</strain>
    </source>
</reference>
<dbReference type="EMBL" id="JQBS01000035">
    <property type="protein sequence ID" value="KRN54428.1"/>
    <property type="molecule type" value="Genomic_DNA"/>
</dbReference>
<keyword evidence="2" id="KW-1185">Reference proteome</keyword>
<dbReference type="GeneID" id="89589004"/>
<dbReference type="SFLD" id="SFLDG01140">
    <property type="entry name" value="C2.B:_Phosphomannomutase_and_P"/>
    <property type="match status" value="1"/>
</dbReference>
<evidence type="ECO:0000313" key="2">
    <source>
        <dbReference type="Proteomes" id="UP000051658"/>
    </source>
</evidence>
<dbReference type="Gene3D" id="3.30.1240.10">
    <property type="match status" value="1"/>
</dbReference>
<dbReference type="Gene3D" id="3.40.50.1000">
    <property type="entry name" value="HAD superfamily/HAD-like"/>
    <property type="match status" value="1"/>
</dbReference>
<dbReference type="InterPro" id="IPR006379">
    <property type="entry name" value="HAD-SF_hydro_IIB"/>
</dbReference>
<dbReference type="GO" id="GO:0000287">
    <property type="term" value="F:magnesium ion binding"/>
    <property type="evidence" value="ECO:0007669"/>
    <property type="project" value="TreeGrafter"/>
</dbReference>
<dbReference type="PATRIC" id="fig|1449336.4.peg.2048"/>
<dbReference type="SFLD" id="SFLDS00003">
    <property type="entry name" value="Haloacid_Dehalogenase"/>
    <property type="match status" value="1"/>
</dbReference>
<dbReference type="Proteomes" id="UP000051658">
    <property type="component" value="Unassembled WGS sequence"/>
</dbReference>
<sequence length="276" mass="30375">MIKLIAIDLDGTLLNNEKQITPRTKLALQRAKEKGVKVVLCTGRPLLGMVHYLDELGLRDEGDFGITYNGGLVQKTNNGEILAQKTLTKHHIEELYQLSQALELPMNFIDLKQVYALPHPENRASLYGTVMKALPMVSVVMEEVPADIAVNKAVFCFDQVILDEAITRIPASLTEKYTIMKSRPFLLELLPQGVDKGQGIASLCKLLNIDANEVMTLGDEENDLAMIEFAGLGIAMGNATDEVKKAAQFVTKTNEEEGVAYAVEEFVLAGKTLENI</sequence>
<dbReference type="SFLD" id="SFLDG01144">
    <property type="entry name" value="C2.B.4:_PGP_Like"/>
    <property type="match status" value="1"/>
</dbReference>
<dbReference type="GO" id="GO:0016791">
    <property type="term" value="F:phosphatase activity"/>
    <property type="evidence" value="ECO:0007669"/>
    <property type="project" value="UniProtKB-ARBA"/>
</dbReference>
<dbReference type="NCBIfam" id="TIGR00099">
    <property type="entry name" value="Cof-subfamily"/>
    <property type="match status" value="1"/>
</dbReference>
<dbReference type="eggNOG" id="COG0561">
    <property type="taxonomic scope" value="Bacteria"/>
</dbReference>
<dbReference type="PANTHER" id="PTHR10000:SF8">
    <property type="entry name" value="HAD SUPERFAMILY HYDROLASE-LIKE, TYPE 3"/>
    <property type="match status" value="1"/>
</dbReference>
<dbReference type="InterPro" id="IPR000150">
    <property type="entry name" value="Cof"/>
</dbReference>
<gene>
    <name evidence="1" type="ORF">IV74_GL002011</name>
</gene>
<dbReference type="PANTHER" id="PTHR10000">
    <property type="entry name" value="PHOSPHOSERINE PHOSPHATASE"/>
    <property type="match status" value="1"/>
</dbReference>
<dbReference type="Pfam" id="PF08282">
    <property type="entry name" value="Hydrolase_3"/>
    <property type="match status" value="1"/>
</dbReference>
<dbReference type="RefSeq" id="WP_034569445.1">
    <property type="nucleotide sequence ID" value="NZ_JQBS01000035.1"/>
</dbReference>
<dbReference type="SUPFAM" id="SSF56784">
    <property type="entry name" value="HAD-like"/>
    <property type="match status" value="1"/>
</dbReference>
<dbReference type="InterPro" id="IPR023214">
    <property type="entry name" value="HAD_sf"/>
</dbReference>
<dbReference type="GO" id="GO:0005829">
    <property type="term" value="C:cytosol"/>
    <property type="evidence" value="ECO:0007669"/>
    <property type="project" value="TreeGrafter"/>
</dbReference>
<organism evidence="1 2">
    <name type="scientific">Carnobacterium divergens DSM 20623</name>
    <dbReference type="NCBI Taxonomy" id="1449336"/>
    <lineage>
        <taxon>Bacteria</taxon>
        <taxon>Bacillati</taxon>
        <taxon>Bacillota</taxon>
        <taxon>Bacilli</taxon>
        <taxon>Lactobacillales</taxon>
        <taxon>Carnobacteriaceae</taxon>
        <taxon>Carnobacterium</taxon>
    </lineage>
</organism>